<comment type="caution">
    <text evidence="1">The sequence shown here is derived from an EMBL/GenBank/DDBJ whole genome shotgun (WGS) entry which is preliminary data.</text>
</comment>
<evidence type="ECO:0000313" key="1">
    <source>
        <dbReference type="EMBL" id="KAJ2799267.1"/>
    </source>
</evidence>
<name>A0ACC1L2F9_9FUNG</name>
<evidence type="ECO:0000313" key="2">
    <source>
        <dbReference type="Proteomes" id="UP001140096"/>
    </source>
</evidence>
<accession>A0ACC1L2F9</accession>
<gene>
    <name evidence="1" type="ORF">H4S07_005483</name>
</gene>
<dbReference type="Proteomes" id="UP001140096">
    <property type="component" value="Unassembled WGS sequence"/>
</dbReference>
<dbReference type="EMBL" id="JANBUP010002706">
    <property type="protein sequence ID" value="KAJ2799267.1"/>
    <property type="molecule type" value="Genomic_DNA"/>
</dbReference>
<organism evidence="1 2">
    <name type="scientific">Coemansia furcata</name>
    <dbReference type="NCBI Taxonomy" id="417177"/>
    <lineage>
        <taxon>Eukaryota</taxon>
        <taxon>Fungi</taxon>
        <taxon>Fungi incertae sedis</taxon>
        <taxon>Zoopagomycota</taxon>
        <taxon>Kickxellomycotina</taxon>
        <taxon>Kickxellomycetes</taxon>
        <taxon>Kickxellales</taxon>
        <taxon>Kickxellaceae</taxon>
        <taxon>Coemansia</taxon>
    </lineage>
</organism>
<sequence length="306" mass="33777">MFSNNSRDERPTASTFGRLTGARHLLETPPRSASLRQRRGVQNSQPLEFGSLDLQTDKFEDDNASEVVESVQESTLRKRERIAELRRRRQEGSGVRAGLGAGFFDAPDNAIAHESPPQSPPMKPPLGCQLRGLESPESESFFERGDLALLLQPVEVPDIDALLEPPKRPAQTTPMPRRVSLARPGPLLSARCGAAEFTINIPSTSLSPVLPQGWGRNGGVLARHQKHQQRRLHGAALQGDESDGSDYDDGFRHQQVETHVDGAVAAQLEAELARNKELHAELARLLLRGRRLANLVLANENIRRED</sequence>
<reference evidence="1" key="1">
    <citation type="submission" date="2022-07" db="EMBL/GenBank/DDBJ databases">
        <title>Phylogenomic reconstructions and comparative analyses of Kickxellomycotina fungi.</title>
        <authorList>
            <person name="Reynolds N.K."/>
            <person name="Stajich J.E."/>
            <person name="Barry K."/>
            <person name="Grigoriev I.V."/>
            <person name="Crous P."/>
            <person name="Smith M.E."/>
        </authorList>
    </citation>
    <scope>NUCLEOTIDE SEQUENCE</scope>
    <source>
        <strain evidence="1">CBS 102833</strain>
    </source>
</reference>
<keyword evidence="2" id="KW-1185">Reference proteome</keyword>
<protein>
    <submittedName>
        <fullName evidence="1">Uncharacterized protein</fullName>
    </submittedName>
</protein>
<proteinExistence type="predicted"/>